<dbReference type="EMBL" id="CM056811">
    <property type="protein sequence ID" value="KAJ8636176.1"/>
    <property type="molecule type" value="Genomic_DNA"/>
</dbReference>
<name>A0ACC2LRR8_PERAE</name>
<dbReference type="Proteomes" id="UP001234297">
    <property type="component" value="Chromosome 3"/>
</dbReference>
<sequence length="79" mass="9114">MEVNPWQWLIGGNLESFLIQGWGDLKVSWRDESDSRGDFHTSKQALGRSACVDDLVGITKCLFQHCHKRYQNRLVPPEL</sequence>
<keyword evidence="2" id="KW-1185">Reference proteome</keyword>
<organism evidence="1 2">
    <name type="scientific">Persea americana</name>
    <name type="common">Avocado</name>
    <dbReference type="NCBI Taxonomy" id="3435"/>
    <lineage>
        <taxon>Eukaryota</taxon>
        <taxon>Viridiplantae</taxon>
        <taxon>Streptophyta</taxon>
        <taxon>Embryophyta</taxon>
        <taxon>Tracheophyta</taxon>
        <taxon>Spermatophyta</taxon>
        <taxon>Magnoliopsida</taxon>
        <taxon>Magnoliidae</taxon>
        <taxon>Laurales</taxon>
        <taxon>Lauraceae</taxon>
        <taxon>Persea</taxon>
    </lineage>
</organism>
<protein>
    <submittedName>
        <fullName evidence="1">Uncharacterized protein</fullName>
    </submittedName>
</protein>
<accession>A0ACC2LRR8</accession>
<comment type="caution">
    <text evidence="1">The sequence shown here is derived from an EMBL/GenBank/DDBJ whole genome shotgun (WGS) entry which is preliminary data.</text>
</comment>
<evidence type="ECO:0000313" key="2">
    <source>
        <dbReference type="Proteomes" id="UP001234297"/>
    </source>
</evidence>
<proteinExistence type="predicted"/>
<gene>
    <name evidence="1" type="ORF">MRB53_010443</name>
</gene>
<reference evidence="1 2" key="1">
    <citation type="journal article" date="2022" name="Hortic Res">
        <title>A haplotype resolved chromosomal level avocado genome allows analysis of novel avocado genes.</title>
        <authorList>
            <person name="Nath O."/>
            <person name="Fletcher S.J."/>
            <person name="Hayward A."/>
            <person name="Shaw L.M."/>
            <person name="Masouleh A.K."/>
            <person name="Furtado A."/>
            <person name="Henry R.J."/>
            <person name="Mitter N."/>
        </authorList>
    </citation>
    <scope>NUCLEOTIDE SEQUENCE [LARGE SCALE GENOMIC DNA]</scope>
    <source>
        <strain evidence="2">cv. Hass</strain>
    </source>
</reference>
<evidence type="ECO:0000313" key="1">
    <source>
        <dbReference type="EMBL" id="KAJ8636176.1"/>
    </source>
</evidence>